<sequence>MGVKPDEGDEWVRIDGIKIMIDGGFEGGYLFDPYVEPYGKEGSYQGIETIPPDRFADVITTINQVGWRPAVHAVGDAALAAVLNGFEAADAQSSIRNKRWTIEHASLTNPDLTQRMQRLGVQVSMQHHIYLAGPIVERYWGATRAGHNTPIATYLDAGLLVAGGTDAPVLPANPFSALYFFASRDTISGKSYGTPERVPSRTELLRLVTINFARMIGEERSRGSIEPGKLADFVMLSDDFLTIAVDRIKNMEALATYVGGRRVYLNPRATQR</sequence>
<dbReference type="Gene3D" id="3.20.20.140">
    <property type="entry name" value="Metal-dependent hydrolases"/>
    <property type="match status" value="1"/>
</dbReference>
<accession>A0A6C0U7Y9</accession>
<dbReference type="Pfam" id="PF07969">
    <property type="entry name" value="Amidohydro_3"/>
    <property type="match status" value="1"/>
</dbReference>
<dbReference type="InterPro" id="IPR013108">
    <property type="entry name" value="Amidohydro_3"/>
</dbReference>
<keyword evidence="3" id="KW-1185">Reference proteome</keyword>
<evidence type="ECO:0000313" key="2">
    <source>
        <dbReference type="EMBL" id="QIB67469.1"/>
    </source>
</evidence>
<dbReference type="GO" id="GO:0016810">
    <property type="term" value="F:hydrolase activity, acting on carbon-nitrogen (but not peptide) bonds"/>
    <property type="evidence" value="ECO:0007669"/>
    <property type="project" value="InterPro"/>
</dbReference>
<dbReference type="KEGG" id="kim:G3T16_00540"/>
<dbReference type="PANTHER" id="PTHR22642">
    <property type="entry name" value="IMIDAZOLONEPROPIONASE"/>
    <property type="match status" value="1"/>
</dbReference>
<reference evidence="2 3" key="1">
    <citation type="submission" date="2020-02" db="EMBL/GenBank/DDBJ databases">
        <title>Genome sequencing for Kineobactrum sp. M2.</title>
        <authorList>
            <person name="Park S.-J."/>
        </authorList>
    </citation>
    <scope>NUCLEOTIDE SEQUENCE [LARGE SCALE GENOMIC DNA]</scope>
    <source>
        <strain evidence="2 3">M2</strain>
    </source>
</reference>
<dbReference type="SUPFAM" id="SSF51338">
    <property type="entry name" value="Composite domain of metallo-dependent hydrolases"/>
    <property type="match status" value="1"/>
</dbReference>
<dbReference type="InterPro" id="IPR032466">
    <property type="entry name" value="Metal_Hydrolase"/>
</dbReference>
<dbReference type="Gene3D" id="2.30.40.10">
    <property type="entry name" value="Urease, subunit C, domain 1"/>
    <property type="match status" value="1"/>
</dbReference>
<keyword evidence="2" id="KW-0378">Hydrolase</keyword>
<name>A0A6C0U7Y9_9GAMM</name>
<proteinExistence type="predicted"/>
<dbReference type="InterPro" id="IPR011059">
    <property type="entry name" value="Metal-dep_hydrolase_composite"/>
</dbReference>
<evidence type="ECO:0000259" key="1">
    <source>
        <dbReference type="Pfam" id="PF07969"/>
    </source>
</evidence>
<dbReference type="RefSeq" id="WP_163496895.1">
    <property type="nucleotide sequence ID" value="NZ_CP048711.1"/>
</dbReference>
<dbReference type="PANTHER" id="PTHR22642:SF2">
    <property type="entry name" value="PROTEIN LONG AFTER FAR-RED 3"/>
    <property type="match status" value="1"/>
</dbReference>
<dbReference type="AlphaFoldDB" id="A0A6C0U7Y9"/>
<protein>
    <submittedName>
        <fullName evidence="2">Amidohydrolase family protein</fullName>
    </submittedName>
</protein>
<organism evidence="2 3">
    <name type="scientific">Kineobactrum salinum</name>
    <dbReference type="NCBI Taxonomy" id="2708301"/>
    <lineage>
        <taxon>Bacteria</taxon>
        <taxon>Pseudomonadati</taxon>
        <taxon>Pseudomonadota</taxon>
        <taxon>Gammaproteobacteria</taxon>
        <taxon>Cellvibrionales</taxon>
        <taxon>Halieaceae</taxon>
        <taxon>Kineobactrum</taxon>
    </lineage>
</organism>
<dbReference type="SUPFAM" id="SSF51556">
    <property type="entry name" value="Metallo-dependent hydrolases"/>
    <property type="match status" value="1"/>
</dbReference>
<gene>
    <name evidence="2" type="ORF">G3T16_00540</name>
</gene>
<dbReference type="Proteomes" id="UP000477680">
    <property type="component" value="Chromosome"/>
</dbReference>
<feature type="domain" description="Amidohydrolase 3" evidence="1">
    <location>
        <begin position="6"/>
        <end position="264"/>
    </location>
</feature>
<dbReference type="EMBL" id="CP048711">
    <property type="protein sequence ID" value="QIB67469.1"/>
    <property type="molecule type" value="Genomic_DNA"/>
</dbReference>
<evidence type="ECO:0000313" key="3">
    <source>
        <dbReference type="Proteomes" id="UP000477680"/>
    </source>
</evidence>